<dbReference type="GO" id="GO:0071596">
    <property type="term" value="P:ubiquitin-dependent protein catabolic process via the N-end rule pathway"/>
    <property type="evidence" value="ECO:0007669"/>
    <property type="project" value="InterPro"/>
</dbReference>
<evidence type="ECO:0000256" key="1">
    <source>
        <dbReference type="ARBA" id="ARBA00022490"/>
    </source>
</evidence>
<dbReference type="InterPro" id="IPR017138">
    <property type="entry name" value="Asp_Glu_LeuTrfase"/>
</dbReference>
<evidence type="ECO:0000256" key="2">
    <source>
        <dbReference type="ARBA" id="ARBA00022679"/>
    </source>
</evidence>
<dbReference type="Pfam" id="PF04377">
    <property type="entry name" value="ATE_C"/>
    <property type="match status" value="1"/>
</dbReference>
<gene>
    <name evidence="4" type="primary">bpt</name>
    <name evidence="7" type="ORF">SAMN02745220_00783</name>
</gene>
<evidence type="ECO:0000313" key="8">
    <source>
        <dbReference type="Proteomes" id="UP000184603"/>
    </source>
</evidence>
<dbReference type="NCBIfam" id="NF002346">
    <property type="entry name" value="PRK01305.2-3"/>
    <property type="match status" value="1"/>
</dbReference>
<evidence type="ECO:0000259" key="6">
    <source>
        <dbReference type="Pfam" id="PF04377"/>
    </source>
</evidence>
<dbReference type="Pfam" id="PF04376">
    <property type="entry name" value="ATE_N"/>
    <property type="match status" value="1"/>
</dbReference>
<dbReference type="EC" id="2.3.2.29" evidence="4"/>
<evidence type="ECO:0000256" key="3">
    <source>
        <dbReference type="ARBA" id="ARBA00023315"/>
    </source>
</evidence>
<organism evidence="7 8">
    <name type="scientific">Desulfopila aestuarii DSM 18488</name>
    <dbReference type="NCBI Taxonomy" id="1121416"/>
    <lineage>
        <taxon>Bacteria</taxon>
        <taxon>Pseudomonadati</taxon>
        <taxon>Thermodesulfobacteriota</taxon>
        <taxon>Desulfobulbia</taxon>
        <taxon>Desulfobulbales</taxon>
        <taxon>Desulfocapsaceae</taxon>
        <taxon>Desulfopila</taxon>
    </lineage>
</organism>
<keyword evidence="2 4" id="KW-0808">Transferase</keyword>
<dbReference type="HAMAP" id="MF_00689">
    <property type="entry name" value="Bpt"/>
    <property type="match status" value="1"/>
</dbReference>
<dbReference type="SUPFAM" id="SSF55729">
    <property type="entry name" value="Acyl-CoA N-acyltransferases (Nat)"/>
    <property type="match status" value="1"/>
</dbReference>
<comment type="similarity">
    <text evidence="4">Belongs to the R-transferase family. Bpt subfamily.</text>
</comment>
<sequence length="282" mass="32921">MTGKKEWAELSIDRTDDSGMKSACSAHAEARCEGMAVTTEYDQRCAAEFVRLQHRVDRYFVELKTECPYGLPYIARFYQAMFGPLTDRAMELFLAAGYRRNGNCLYAMRCHECQGCIPIRLRPKLFQPNRTQRRIAKKNCDIEVRFDRVNMDRENLDLCGRFLEARYPQEYNSADGYYGGFFCNSIVDSMRVEFRLDGQLVGGSIIDLGESWMNAVYFYFDPDESRRSLGTFNILTLIDLCLEFGIEYLYLGYYIPDVRAMSYKQKFRPHELFENGIWHLAD</sequence>
<proteinExistence type="inferred from homology"/>
<name>A0A1M7XZC6_9BACT</name>
<comment type="subcellular location">
    <subcellularLocation>
        <location evidence="4">Cytoplasm</location>
    </subcellularLocation>
</comment>
<dbReference type="InterPro" id="IPR016181">
    <property type="entry name" value="Acyl_CoA_acyltransferase"/>
</dbReference>
<feature type="domain" description="N-end aminoacyl transferase N-terminal" evidence="5">
    <location>
        <begin position="66"/>
        <end position="134"/>
    </location>
</feature>
<comment type="function">
    <text evidence="4">Functions in the N-end rule pathway of protein degradation where it conjugates Leu from its aminoacyl-tRNA to the N-termini of proteins containing an N-terminal aspartate or glutamate.</text>
</comment>
<dbReference type="AlphaFoldDB" id="A0A1M7XZC6"/>
<dbReference type="InterPro" id="IPR007472">
    <property type="entry name" value="N-end_Aminoacyl_Trfase_C"/>
</dbReference>
<comment type="catalytic activity">
    <reaction evidence="4">
        <text>N-terminal L-aspartyl-[protein] + L-leucyl-tRNA(Leu) = N-terminal L-leucyl-L-aspartyl-[protein] + tRNA(Leu) + H(+)</text>
        <dbReference type="Rhea" id="RHEA:50420"/>
        <dbReference type="Rhea" id="RHEA-COMP:9613"/>
        <dbReference type="Rhea" id="RHEA-COMP:9622"/>
        <dbReference type="Rhea" id="RHEA-COMP:12669"/>
        <dbReference type="Rhea" id="RHEA-COMP:12674"/>
        <dbReference type="ChEBI" id="CHEBI:15378"/>
        <dbReference type="ChEBI" id="CHEBI:64720"/>
        <dbReference type="ChEBI" id="CHEBI:78442"/>
        <dbReference type="ChEBI" id="CHEBI:78494"/>
        <dbReference type="ChEBI" id="CHEBI:133042"/>
        <dbReference type="EC" id="2.3.2.29"/>
    </reaction>
</comment>
<dbReference type="GO" id="GO:0005737">
    <property type="term" value="C:cytoplasm"/>
    <property type="evidence" value="ECO:0007669"/>
    <property type="project" value="UniProtKB-SubCell"/>
</dbReference>
<protein>
    <recommendedName>
        <fullName evidence="4">Aspartate/glutamate leucyltransferase</fullName>
        <ecNumber evidence="4">2.3.2.29</ecNumber>
    </recommendedName>
</protein>
<dbReference type="EMBL" id="FRFE01000003">
    <property type="protein sequence ID" value="SHO44526.1"/>
    <property type="molecule type" value="Genomic_DNA"/>
</dbReference>
<dbReference type="PANTHER" id="PTHR21367">
    <property type="entry name" value="ARGININE-TRNA-PROTEIN TRANSFERASE 1"/>
    <property type="match status" value="1"/>
</dbReference>
<feature type="domain" description="N-end rule aminoacyl transferase C-terminal" evidence="6">
    <location>
        <begin position="154"/>
        <end position="273"/>
    </location>
</feature>
<evidence type="ECO:0000259" key="5">
    <source>
        <dbReference type="Pfam" id="PF04376"/>
    </source>
</evidence>
<dbReference type="GO" id="GO:0008914">
    <property type="term" value="F:leucyl-tRNA--protein transferase activity"/>
    <property type="evidence" value="ECO:0007669"/>
    <property type="project" value="UniProtKB-UniRule"/>
</dbReference>
<reference evidence="7 8" key="1">
    <citation type="submission" date="2016-12" db="EMBL/GenBank/DDBJ databases">
        <authorList>
            <person name="Song W.-J."/>
            <person name="Kurnit D.M."/>
        </authorList>
    </citation>
    <scope>NUCLEOTIDE SEQUENCE [LARGE SCALE GENOMIC DNA]</scope>
    <source>
        <strain evidence="7 8">DSM 18488</strain>
    </source>
</reference>
<comment type="catalytic activity">
    <reaction evidence="4">
        <text>N-terminal L-glutamyl-[protein] + L-leucyl-tRNA(Leu) = N-terminal L-leucyl-L-glutamyl-[protein] + tRNA(Leu) + H(+)</text>
        <dbReference type="Rhea" id="RHEA:50412"/>
        <dbReference type="Rhea" id="RHEA-COMP:9613"/>
        <dbReference type="Rhea" id="RHEA-COMP:9622"/>
        <dbReference type="Rhea" id="RHEA-COMP:12664"/>
        <dbReference type="Rhea" id="RHEA-COMP:12668"/>
        <dbReference type="ChEBI" id="CHEBI:15378"/>
        <dbReference type="ChEBI" id="CHEBI:64721"/>
        <dbReference type="ChEBI" id="CHEBI:78442"/>
        <dbReference type="ChEBI" id="CHEBI:78494"/>
        <dbReference type="ChEBI" id="CHEBI:133041"/>
        <dbReference type="EC" id="2.3.2.29"/>
    </reaction>
</comment>
<dbReference type="PANTHER" id="PTHR21367:SF1">
    <property type="entry name" value="ARGINYL-TRNA--PROTEIN TRANSFERASE 1"/>
    <property type="match status" value="1"/>
</dbReference>
<accession>A0A1M7XZC6</accession>
<dbReference type="InterPro" id="IPR007471">
    <property type="entry name" value="N-end_Aminoacyl_Trfase_N"/>
</dbReference>
<dbReference type="RefSeq" id="WP_234981106.1">
    <property type="nucleotide sequence ID" value="NZ_FRFE01000003.1"/>
</dbReference>
<dbReference type="Proteomes" id="UP000184603">
    <property type="component" value="Unassembled WGS sequence"/>
</dbReference>
<keyword evidence="1 4" id="KW-0963">Cytoplasm</keyword>
<keyword evidence="3 4" id="KW-0012">Acyltransferase</keyword>
<dbReference type="GO" id="GO:0004057">
    <property type="term" value="F:arginyl-tRNA--protein transferase activity"/>
    <property type="evidence" value="ECO:0007669"/>
    <property type="project" value="InterPro"/>
</dbReference>
<evidence type="ECO:0000256" key="4">
    <source>
        <dbReference type="HAMAP-Rule" id="MF_00689"/>
    </source>
</evidence>
<dbReference type="STRING" id="1121416.SAMN02745220_00783"/>
<dbReference type="InterPro" id="IPR030700">
    <property type="entry name" value="N-end_Aminoacyl_Trfase"/>
</dbReference>
<evidence type="ECO:0000313" key="7">
    <source>
        <dbReference type="EMBL" id="SHO44526.1"/>
    </source>
</evidence>
<dbReference type="PIRSF" id="PIRSF037208">
    <property type="entry name" value="ATE_pro_prd"/>
    <property type="match status" value="1"/>
</dbReference>
<keyword evidence="8" id="KW-1185">Reference proteome</keyword>